<dbReference type="EMBL" id="JAWRVE010000008">
    <property type="protein sequence ID" value="KAL1880081.1"/>
    <property type="molecule type" value="Genomic_DNA"/>
</dbReference>
<protein>
    <submittedName>
        <fullName evidence="1">Uncharacterized protein</fullName>
    </submittedName>
</protein>
<gene>
    <name evidence="1" type="ORF">Daus18300_001444</name>
</gene>
<name>A0ABR3XVQ0_9PEZI</name>
<dbReference type="Proteomes" id="UP001583177">
    <property type="component" value="Unassembled WGS sequence"/>
</dbReference>
<evidence type="ECO:0000313" key="2">
    <source>
        <dbReference type="Proteomes" id="UP001583177"/>
    </source>
</evidence>
<accession>A0ABR3XVQ0</accession>
<organism evidence="1 2">
    <name type="scientific">Diaporthe australafricana</name>
    <dbReference type="NCBI Taxonomy" id="127596"/>
    <lineage>
        <taxon>Eukaryota</taxon>
        <taxon>Fungi</taxon>
        <taxon>Dikarya</taxon>
        <taxon>Ascomycota</taxon>
        <taxon>Pezizomycotina</taxon>
        <taxon>Sordariomycetes</taxon>
        <taxon>Sordariomycetidae</taxon>
        <taxon>Diaporthales</taxon>
        <taxon>Diaporthaceae</taxon>
        <taxon>Diaporthe</taxon>
    </lineage>
</organism>
<keyword evidence="2" id="KW-1185">Reference proteome</keyword>
<evidence type="ECO:0000313" key="1">
    <source>
        <dbReference type="EMBL" id="KAL1880081.1"/>
    </source>
</evidence>
<proteinExistence type="predicted"/>
<comment type="caution">
    <text evidence="1">The sequence shown here is derived from an EMBL/GenBank/DDBJ whole genome shotgun (WGS) entry which is preliminary data.</text>
</comment>
<reference evidence="1 2" key="1">
    <citation type="journal article" date="2024" name="IMA Fungus">
        <title>IMA Genome - F19 : A genome assembly and annotation guide to empower mycologists, including annotated draft genome sequences of Ceratocystis pirilliformis, Diaporthe australafricana, Fusarium ophioides, Paecilomyces lecythidis, and Sporothrix stenoceras.</title>
        <authorList>
            <person name="Aylward J."/>
            <person name="Wilson A.M."/>
            <person name="Visagie C.M."/>
            <person name="Spraker J."/>
            <person name="Barnes I."/>
            <person name="Buitendag C."/>
            <person name="Ceriani C."/>
            <person name="Del Mar Angel L."/>
            <person name="du Plessis D."/>
            <person name="Fuchs T."/>
            <person name="Gasser K."/>
            <person name="Kramer D."/>
            <person name="Li W."/>
            <person name="Munsamy K."/>
            <person name="Piso A."/>
            <person name="Price J.L."/>
            <person name="Sonnekus B."/>
            <person name="Thomas C."/>
            <person name="van der Nest A."/>
            <person name="van Dijk A."/>
            <person name="van Heerden A."/>
            <person name="van Vuuren N."/>
            <person name="Yilmaz N."/>
            <person name="Duong T.A."/>
            <person name="van der Merwe N.A."/>
            <person name="Wingfield M.J."/>
            <person name="Wingfield B.D."/>
        </authorList>
    </citation>
    <scope>NUCLEOTIDE SEQUENCE [LARGE SCALE GENOMIC DNA]</scope>
    <source>
        <strain evidence="1 2">CMW 18300</strain>
    </source>
</reference>
<sequence>MDRQHLNNSEDVETNTSIRTASIETLDGPHREAVRVAMSNILSTEIAETTYAQIIDGLPLIEVLRDGDGDLLCDDHPISAHTELRAGVLETTRRLLTGFDLGTLRFDSTLLNVFQGASPGSRAFKTRLIEILARSVHQVAVILYNNNPDLSSSTPSSIKDVHLWEPPKDASDPDGRWELWWQFNPHGPPATLFRHSWYTNAENYPEGAADMTGYWAESRILGGVVLFNRAAQGRGEETDAVYLHPERDGVTYRICLLTDMQKKAMLDFCLQIKEEARDAVACPLPVLPDQRHTQRVDPEEPIRVTGVCRDAWERVTPPPEWMGDGRAHCMRNPLDFLTKADHQEASSRWSTRMERW</sequence>